<dbReference type="SMART" id="SM00248">
    <property type="entry name" value="ANK"/>
    <property type="match status" value="28"/>
</dbReference>
<feature type="repeat" description="ANK" evidence="3">
    <location>
        <begin position="691"/>
        <end position="723"/>
    </location>
</feature>
<feature type="repeat" description="ANK" evidence="3">
    <location>
        <begin position="484"/>
        <end position="517"/>
    </location>
</feature>
<dbReference type="EMBL" id="JABFTP020000144">
    <property type="protein sequence ID" value="KAL3282866.1"/>
    <property type="molecule type" value="Genomic_DNA"/>
</dbReference>
<dbReference type="Pfam" id="PF12796">
    <property type="entry name" value="Ank_2"/>
    <property type="match status" value="9"/>
</dbReference>
<feature type="compositionally biased region" description="Polar residues" evidence="4">
    <location>
        <begin position="1378"/>
        <end position="1391"/>
    </location>
</feature>
<feature type="repeat" description="ANK" evidence="3">
    <location>
        <begin position="826"/>
        <end position="858"/>
    </location>
</feature>
<feature type="repeat" description="ANK" evidence="3">
    <location>
        <begin position="252"/>
        <end position="284"/>
    </location>
</feature>
<feature type="repeat" description="ANK" evidence="3">
    <location>
        <begin position="153"/>
        <end position="185"/>
    </location>
</feature>
<evidence type="ECO:0000313" key="5">
    <source>
        <dbReference type="EMBL" id="KAL3282866.1"/>
    </source>
</evidence>
<dbReference type="Pfam" id="PF00023">
    <property type="entry name" value="Ank"/>
    <property type="match status" value="1"/>
</dbReference>
<feature type="repeat" description="ANK" evidence="3">
    <location>
        <begin position="584"/>
        <end position="616"/>
    </location>
</feature>
<feature type="repeat" description="ANK" evidence="3">
    <location>
        <begin position="87"/>
        <end position="119"/>
    </location>
</feature>
<feature type="repeat" description="ANK" evidence="3">
    <location>
        <begin position="451"/>
        <end position="483"/>
    </location>
</feature>
<keyword evidence="1" id="KW-0677">Repeat</keyword>
<feature type="repeat" description="ANK" evidence="3">
    <location>
        <begin position="928"/>
        <end position="960"/>
    </location>
</feature>
<evidence type="ECO:0000256" key="1">
    <source>
        <dbReference type="ARBA" id="ARBA00022737"/>
    </source>
</evidence>
<feature type="repeat" description="ANK" evidence="3">
    <location>
        <begin position="285"/>
        <end position="318"/>
    </location>
</feature>
<feature type="repeat" description="ANK" evidence="3">
    <location>
        <begin position="120"/>
        <end position="152"/>
    </location>
</feature>
<dbReference type="SUPFAM" id="SSF48403">
    <property type="entry name" value="Ankyrin repeat"/>
    <property type="match status" value="3"/>
</dbReference>
<feature type="repeat" description="ANK" evidence="3">
    <location>
        <begin position="352"/>
        <end position="384"/>
    </location>
</feature>
<proteinExistence type="predicted"/>
<evidence type="ECO:0000256" key="4">
    <source>
        <dbReference type="SAM" id="MobiDB-lite"/>
    </source>
</evidence>
<protein>
    <submittedName>
        <fullName evidence="5">Uncharacterized protein</fullName>
    </submittedName>
</protein>
<dbReference type="Pfam" id="PF13637">
    <property type="entry name" value="Ank_4"/>
    <property type="match status" value="1"/>
</dbReference>
<evidence type="ECO:0000313" key="6">
    <source>
        <dbReference type="Proteomes" id="UP001516400"/>
    </source>
</evidence>
<feature type="repeat" description="ANK" evidence="3">
    <location>
        <begin position="518"/>
        <end position="538"/>
    </location>
</feature>
<feature type="repeat" description="ANK" evidence="3">
    <location>
        <begin position="219"/>
        <end position="251"/>
    </location>
</feature>
<sequence length="1606" mass="179013">MTVVQQTHFNLYNIMVILQLHEQPSLIQAIFGGDLDGTRQLLNSTIDVNLQDSEKRTALHAAAFKADVGITAALLEAGARVNAKDAKWITPLHRACSVNADKVVALLLTYNADVSARDRFWQTPLHVAAANNAYDSLELLLDHVPNLDVTDRSGKTALHHAAHNGHSYIADLLISRGCVVNASDKKYFRPLHCAAQLGHVDTIDLLIKCGADVNASDWNQYTPLHVAAANGNDSVCRLLLNAGANVDSQNTYGNTPLHIACLNGQQLVCQDLVNSGADPEAINFRGQTPVHIAAASAHGAECMMYLLSQKVDVNKRSLDGRTPLHMTAIHGRFTRSKSLIDQGAIIDCTDKNGCTPLHIAAQYGHDLLANTLMSYGANPSFKGHEGRTPLHMCCLSGFVECCRKFLVAGVDLNAVDDTGKTPLHCAAYKGSVECLDLLVSNGAKFLEKDNIGRLPLHYSASQGHYQCVFTLVGIGSPTNDEDAQGCAPLHLAAGYDKEGKCVEYLLEHSADPFKRDKRGFTPLHYAAAGNNTNAVDILQYANIYKGDSPTQVTPLHLAAKLGNDDIVQAILEQGVDVNAQDLLLGITALMLAAREGHLRCVQSLVGAGASVIICDKTNNMTAVHYSAKNGHHECLLQMLRKKDGKKSINMVDSLQRTALMLAVSSNHIECVRALLEYSEDVEKVVNMEDADSHSSLFRAVVFGQSKIVQLLLTKNAKANLADVNGKRVIHLAAACGHLACLQILLEFLEPEDITVMDSQQCSALHWACYRGNTSCVELLLQKNLFKILEGNKFSPVHCASFSGSVQCLQLLVNSFGTEIIHLQDSRKRFPLHICALHGHTDAAKYLLDQGAEVDVLDEEERTPFIAAAQFGQNQIIELLLNYKLNKTFQDKYGNTALHWACLMKHNPTALLLLKDMNDSNVIHSVNKENKTALHLAARNGLVDVTRELLKKGASVLAVDSEGYTPALCCAPNNQVAQCLALILLNLKHKSTEENDPKQSLNSFLQNVDLYRPSNQKNLSKTNKYTQTSKYLLKDLCSSDIRRLFGVRLEPPSWSRTTKILCTSFPPLSKSTCESSWKKDPVTGKDVFGSEEDCFLIEKSDFGETDLCSKIVGSEREIHMGLNLHRSYSDMSITSRNENKINLEGTIRVHNLKELSKTKKGCRECILWQRRCSDCTIRYILRQHLQGKISPREFNDILMKTLDDASIEYRRKLIQTLELMGKEFENRRHKDFTPDVRRVVRLDRTRQPFGRNRWIPFNKTQVRMDTRDLTSIIRRTPAVKMCSWPQKCNFVPRNAVLAREQQMSLEVLELLSMGNKTKLPFGKETRKMVSQHLHNHKFGELIDEKPVIHQDISKRLQDIEMDELHQSKVEEAEDKSETPEISSNHNDSNNKSGAKKDTNNNLEVEEEVEEKNDFCEEIVEDLLVNICENEMENIKLFTEGKKYNEEHVTDIRETIASQICCPQPLNKLSVEDVWIKVIPVAMEDSSEENVSVEGPKAEENDVLYENISVRDYLLPPKKIDSSSVDILESCLSVIPVKFIAEESDTNATKIYMVEKNLNVTNLEQKQNSNKTLHLTFMTEKNIDYSNSKLTSAKPKVKSKKDFSCSLC</sequence>
<feature type="repeat" description="ANK" evidence="3">
    <location>
        <begin position="319"/>
        <end position="351"/>
    </location>
</feature>
<feature type="repeat" description="ANK" evidence="3">
    <location>
        <begin position="54"/>
        <end position="86"/>
    </location>
</feature>
<keyword evidence="6" id="KW-1185">Reference proteome</keyword>
<evidence type="ECO:0000256" key="3">
    <source>
        <dbReference type="PROSITE-ProRule" id="PRU00023"/>
    </source>
</evidence>
<dbReference type="PROSITE" id="PS50088">
    <property type="entry name" value="ANK_REPEAT"/>
    <property type="match status" value="20"/>
</dbReference>
<dbReference type="InterPro" id="IPR036770">
    <property type="entry name" value="Ankyrin_rpt-contain_sf"/>
</dbReference>
<dbReference type="PRINTS" id="PR01415">
    <property type="entry name" value="ANKYRIN"/>
</dbReference>
<dbReference type="PANTHER" id="PTHR24123:SF33">
    <property type="entry name" value="PROTEIN HOS4"/>
    <property type="match status" value="1"/>
</dbReference>
<gene>
    <name evidence="5" type="ORF">HHI36_006026</name>
</gene>
<dbReference type="Gene3D" id="1.25.40.20">
    <property type="entry name" value="Ankyrin repeat-containing domain"/>
    <property type="match status" value="10"/>
</dbReference>
<feature type="repeat" description="ANK" evidence="3">
    <location>
        <begin position="418"/>
        <end position="450"/>
    </location>
</feature>
<dbReference type="PROSITE" id="PS50297">
    <property type="entry name" value="ANK_REP_REGION"/>
    <property type="match status" value="18"/>
</dbReference>
<feature type="repeat" description="ANK" evidence="3">
    <location>
        <begin position="550"/>
        <end position="582"/>
    </location>
</feature>
<feature type="repeat" description="ANK" evidence="3">
    <location>
        <begin position="186"/>
        <end position="218"/>
    </location>
</feature>
<feature type="compositionally biased region" description="Basic and acidic residues" evidence="4">
    <location>
        <begin position="1368"/>
        <end position="1377"/>
    </location>
</feature>
<dbReference type="InterPro" id="IPR051165">
    <property type="entry name" value="Multifunctional_ANK_Repeat"/>
</dbReference>
<dbReference type="Proteomes" id="UP001516400">
    <property type="component" value="Unassembled WGS sequence"/>
</dbReference>
<keyword evidence="2 3" id="KW-0040">ANK repeat</keyword>
<feature type="region of interest" description="Disordered" evidence="4">
    <location>
        <begin position="1368"/>
        <end position="1408"/>
    </location>
</feature>
<feature type="repeat" description="ANK" evidence="3">
    <location>
        <begin position="385"/>
        <end position="417"/>
    </location>
</feature>
<comment type="caution">
    <text evidence="5">The sequence shown here is derived from an EMBL/GenBank/DDBJ whole genome shotgun (WGS) entry which is preliminary data.</text>
</comment>
<reference evidence="5 6" key="1">
    <citation type="journal article" date="2021" name="BMC Biol.">
        <title>Horizontally acquired antibacterial genes associated with adaptive radiation of ladybird beetles.</title>
        <authorList>
            <person name="Li H.S."/>
            <person name="Tang X.F."/>
            <person name="Huang Y.H."/>
            <person name="Xu Z.Y."/>
            <person name="Chen M.L."/>
            <person name="Du X.Y."/>
            <person name="Qiu B.Y."/>
            <person name="Chen P.T."/>
            <person name="Zhang W."/>
            <person name="Slipinski A."/>
            <person name="Escalona H.E."/>
            <person name="Waterhouse R.M."/>
            <person name="Zwick A."/>
            <person name="Pang H."/>
        </authorList>
    </citation>
    <scope>NUCLEOTIDE SEQUENCE [LARGE SCALE GENOMIC DNA]</scope>
    <source>
        <strain evidence="5">SYSU2018</strain>
    </source>
</reference>
<accession>A0ABD2NX02</accession>
<dbReference type="InterPro" id="IPR002110">
    <property type="entry name" value="Ankyrin_rpt"/>
</dbReference>
<dbReference type="PANTHER" id="PTHR24123">
    <property type="entry name" value="ANKYRIN REPEAT-CONTAINING"/>
    <property type="match status" value="1"/>
</dbReference>
<organism evidence="5 6">
    <name type="scientific">Cryptolaemus montrouzieri</name>
    <dbReference type="NCBI Taxonomy" id="559131"/>
    <lineage>
        <taxon>Eukaryota</taxon>
        <taxon>Metazoa</taxon>
        <taxon>Ecdysozoa</taxon>
        <taxon>Arthropoda</taxon>
        <taxon>Hexapoda</taxon>
        <taxon>Insecta</taxon>
        <taxon>Pterygota</taxon>
        <taxon>Neoptera</taxon>
        <taxon>Endopterygota</taxon>
        <taxon>Coleoptera</taxon>
        <taxon>Polyphaga</taxon>
        <taxon>Cucujiformia</taxon>
        <taxon>Coccinelloidea</taxon>
        <taxon>Coccinellidae</taxon>
        <taxon>Scymninae</taxon>
        <taxon>Scymnini</taxon>
        <taxon>Cryptolaemus</taxon>
    </lineage>
</organism>
<evidence type="ECO:0000256" key="2">
    <source>
        <dbReference type="ARBA" id="ARBA00023043"/>
    </source>
</evidence>
<name>A0ABD2NX02_9CUCU</name>